<protein>
    <submittedName>
        <fullName evidence="2">Uncharacterized protein</fullName>
    </submittedName>
</protein>
<feature type="compositionally biased region" description="Acidic residues" evidence="1">
    <location>
        <begin position="920"/>
        <end position="943"/>
    </location>
</feature>
<feature type="compositionally biased region" description="Basic and acidic residues" evidence="1">
    <location>
        <begin position="796"/>
        <end position="811"/>
    </location>
</feature>
<sequence length="1307" mass="145293">MSSPSLLSLPPEIIQHTAFLLLASSPPALPSLGHTSSSPSSTGPLGPPSQLLPLFLTHRSLHATLTQPAFLAKVLRLKFDVGAVERRRQGERTMENSNTLTPEEMERMLICWCDCLTFIRAFVTKLFSISAAAREGGGVVPQTAELTLTGDELQHVYAHMFTCFLMMLDNEGKNYAQLKHAGVHTFVDWFIRKCIWDPSLPYLSPAALQKLEEENDGASPLPSAYGWPIDTPHTSAAFLLYWLVLERPMLYNMPFVEKEEIIRVILPFVVMPFRYPTTEAPVNHFNLPLDVRKEKGNDDDEAIPTQQDPLSFYLPAYARAASDGQAQEDGTTAEGGISLEERREQEKEHGMPLAYPIYTPPYSRCLTVPYSTVNSIWANSPDGLARNPRKVPVQLVSLPPASMGAKMLFVAMREARPVVIPPVLPPGMSRRDYAIIGADVESDEEQEQDGQEGAEEEEVGTREARRRRRMRTWRKKYLDRGKSARLPRGAEWDWDRGMAVAVNPRWTPDGPRAVRRPSSSTPPSTKEEEEERLAIELEWENDNLIKPGDEESKKWDTMYWRMRMCADYTRVASPIAGGVGGERYVLGSMTGSVSSKPAVVRAVGNEWSRGGWVGKMYAPLIILERLPQYPQAYRRLSILHFFSLPFVLPQGIQYMRLLMNTPYYPGSTHTGLPPGISAPEQPYANALRDFSEASLGLVMQHVFVDFREHYRVCLCVKGEQVQVVKGEGEMGCGVIPLPPLERRVWDDGAVIQNGQGPRPRERVGRRSRRRNRQREEEEEREQQRLGQEQEEEDDAEPRRDQTAPEPRAREGDDVDIPLDASEIEEAIAEMADGNVHAQGPSARGPPAPRSGRAPMDRVLPGSGRRDLQVDGAAAAGLGAPSTSQQDQALEDDEEEEDEEEEDGGEEEEDDDEGSAHSSDSEAEYTDSEDDSNEDDEDEDDEDMLPTYIDTSINNAWFPGEVGGMAWVGREGVPLKGRNKWVDEQGIDANTTKRREEVVFACNFARADPMTEDVCVRLREAALCLPPAVSFPSLPPDGSLPDSSPPLRIHKRDPHGKKLVASTEGENYSKPGWVYETWDKERMSIHDLFGCSSSASSLASGHVGVDDVDKPKFNDHCPGCLAHERSETVYRLKEAEEARKVLDGAMKALGEPPSSSEDEDMEDLDVDGMAGLKHALEGVVGETAGRMDVDEDGHSQEYAKRKGTGGDARLAPACNGAVRDIVVTGETTVGESYDNFQAPAAFYGRVRKWDGLIGILRYSRVTTSHIFIFGYVVGGNNFVGEWRVAGGDPIRPVWGNAFVMSMRDEDEE</sequence>
<dbReference type="EMBL" id="JAACJL010000057">
    <property type="protein sequence ID" value="KAF4612342.1"/>
    <property type="molecule type" value="Genomic_DNA"/>
</dbReference>
<feature type="compositionally biased region" description="Acidic residues" evidence="1">
    <location>
        <begin position="441"/>
        <end position="458"/>
    </location>
</feature>
<evidence type="ECO:0000256" key="1">
    <source>
        <dbReference type="SAM" id="MobiDB-lite"/>
    </source>
</evidence>
<evidence type="ECO:0000313" key="3">
    <source>
        <dbReference type="Proteomes" id="UP000521872"/>
    </source>
</evidence>
<evidence type="ECO:0000313" key="2">
    <source>
        <dbReference type="EMBL" id="KAF4612342.1"/>
    </source>
</evidence>
<feature type="compositionally biased region" description="Acidic residues" evidence="1">
    <location>
        <begin position="888"/>
        <end position="912"/>
    </location>
</feature>
<feature type="region of interest" description="Disordered" evidence="1">
    <location>
        <begin position="441"/>
        <end position="466"/>
    </location>
</feature>
<comment type="caution">
    <text evidence="2">The sequence shown here is derived from an EMBL/GenBank/DDBJ whole genome shotgun (WGS) entry which is preliminary data.</text>
</comment>
<organism evidence="2 3">
    <name type="scientific">Agrocybe pediades</name>
    <dbReference type="NCBI Taxonomy" id="84607"/>
    <lineage>
        <taxon>Eukaryota</taxon>
        <taxon>Fungi</taxon>
        <taxon>Dikarya</taxon>
        <taxon>Basidiomycota</taxon>
        <taxon>Agaricomycotina</taxon>
        <taxon>Agaricomycetes</taxon>
        <taxon>Agaricomycetidae</taxon>
        <taxon>Agaricales</taxon>
        <taxon>Agaricineae</taxon>
        <taxon>Strophariaceae</taxon>
        <taxon>Agrocybe</taxon>
    </lineage>
</organism>
<feature type="region of interest" description="Disordered" evidence="1">
    <location>
        <begin position="749"/>
        <end position="943"/>
    </location>
</feature>
<feature type="compositionally biased region" description="Acidic residues" evidence="1">
    <location>
        <begin position="812"/>
        <end position="827"/>
    </location>
</feature>
<gene>
    <name evidence="2" type="ORF">D9613_004359</name>
</gene>
<keyword evidence="3" id="KW-1185">Reference proteome</keyword>
<dbReference type="Proteomes" id="UP000521872">
    <property type="component" value="Unassembled WGS sequence"/>
</dbReference>
<name>A0A8H4VJW1_9AGAR</name>
<accession>A0A8H4VJW1</accession>
<reference evidence="2 3" key="1">
    <citation type="submission" date="2019-12" db="EMBL/GenBank/DDBJ databases">
        <authorList>
            <person name="Floudas D."/>
            <person name="Bentzer J."/>
            <person name="Ahren D."/>
            <person name="Johansson T."/>
            <person name="Persson P."/>
            <person name="Tunlid A."/>
        </authorList>
    </citation>
    <scope>NUCLEOTIDE SEQUENCE [LARGE SCALE GENOMIC DNA]</scope>
    <source>
        <strain evidence="2 3">CBS 102.39</strain>
    </source>
</reference>
<feature type="region of interest" description="Disordered" evidence="1">
    <location>
        <begin position="503"/>
        <end position="531"/>
    </location>
</feature>
<proteinExistence type="predicted"/>